<feature type="transmembrane region" description="Helical" evidence="1">
    <location>
        <begin position="103"/>
        <end position="121"/>
    </location>
</feature>
<accession>A0A6J6H1U0</accession>
<dbReference type="EMBL" id="CAEZUU010000014">
    <property type="protein sequence ID" value="CAB4606313.1"/>
    <property type="molecule type" value="Genomic_DNA"/>
</dbReference>
<feature type="transmembrane region" description="Helical" evidence="1">
    <location>
        <begin position="20"/>
        <end position="39"/>
    </location>
</feature>
<dbReference type="AlphaFoldDB" id="A0A6J6H1U0"/>
<name>A0A6J6H1U0_9ZZZZ</name>
<feature type="transmembrane region" description="Helical" evidence="1">
    <location>
        <begin position="254"/>
        <end position="275"/>
    </location>
</feature>
<keyword evidence="1" id="KW-0812">Transmembrane</keyword>
<dbReference type="InterPro" id="IPR037185">
    <property type="entry name" value="EmrE-like"/>
</dbReference>
<gene>
    <name evidence="2" type="ORF">UFOPK1857_00140</name>
</gene>
<feature type="transmembrane region" description="Helical" evidence="1">
    <location>
        <begin position="281"/>
        <end position="303"/>
    </location>
</feature>
<proteinExistence type="predicted"/>
<sequence length="317" mass="32996">MDMLFSEANQMLAYGPGVDARALAIFLAVLAAVALAFGAQFQNDAVSAKSAVSEKKPGKIGRGSLSIKQLFSLLIKPKWLSGTAFMALGIGLQLVALSLAPLIVVQPVGAIALVITSLLNARVTKTRLNRGTIVAISLCTLGIAAFVAMASGVANESVLNDDRLREVLGVLGVILVIFTVLFFTLGRQAKALTYVIGAGVLYGFVATLAKVVIQRIYQTQFEWLTVFCLVALIGAVSLGSWFVQNAYSSGPPDLVIAGLTVIDPLVAVSIGIVILGEATSANLPVILGFGLSAIVAVIGVILLSKVHPELTLKPAKG</sequence>
<feature type="transmembrane region" description="Helical" evidence="1">
    <location>
        <begin position="167"/>
        <end position="185"/>
    </location>
</feature>
<feature type="transmembrane region" description="Helical" evidence="1">
    <location>
        <begin position="133"/>
        <end position="155"/>
    </location>
</feature>
<organism evidence="2">
    <name type="scientific">freshwater metagenome</name>
    <dbReference type="NCBI Taxonomy" id="449393"/>
    <lineage>
        <taxon>unclassified sequences</taxon>
        <taxon>metagenomes</taxon>
        <taxon>ecological metagenomes</taxon>
    </lineage>
</organism>
<evidence type="ECO:0000256" key="1">
    <source>
        <dbReference type="SAM" id="Phobius"/>
    </source>
</evidence>
<dbReference type="NCBIfam" id="NF038012">
    <property type="entry name" value="DMT_1"/>
    <property type="match status" value="1"/>
</dbReference>
<keyword evidence="1" id="KW-0472">Membrane</keyword>
<reference evidence="2" key="1">
    <citation type="submission" date="2020-05" db="EMBL/GenBank/DDBJ databases">
        <authorList>
            <person name="Chiriac C."/>
            <person name="Salcher M."/>
            <person name="Ghai R."/>
            <person name="Kavagutti S V."/>
        </authorList>
    </citation>
    <scope>NUCLEOTIDE SEQUENCE</scope>
</reference>
<keyword evidence="1" id="KW-1133">Transmembrane helix</keyword>
<evidence type="ECO:0000313" key="2">
    <source>
        <dbReference type="EMBL" id="CAB4606313.1"/>
    </source>
</evidence>
<dbReference type="SUPFAM" id="SSF103481">
    <property type="entry name" value="Multidrug resistance efflux transporter EmrE"/>
    <property type="match status" value="1"/>
</dbReference>
<dbReference type="PANTHER" id="PTHR40761:SF1">
    <property type="entry name" value="CONSERVED INTEGRAL MEMBRANE ALANINE VALINE AND LEUCINE RICH PROTEIN-RELATED"/>
    <property type="match status" value="1"/>
</dbReference>
<feature type="transmembrane region" description="Helical" evidence="1">
    <location>
        <begin position="192"/>
        <end position="217"/>
    </location>
</feature>
<feature type="transmembrane region" description="Helical" evidence="1">
    <location>
        <begin position="223"/>
        <end position="242"/>
    </location>
</feature>
<dbReference type="PANTHER" id="PTHR40761">
    <property type="entry name" value="CONSERVED INTEGRAL MEMBRANE ALANINE VALINE AND LEUCINE RICH PROTEIN-RELATED"/>
    <property type="match status" value="1"/>
</dbReference>
<protein>
    <submittedName>
        <fullName evidence="2">Unannotated protein</fullName>
    </submittedName>
</protein>